<feature type="transmembrane region" description="Helical" evidence="6">
    <location>
        <begin position="152"/>
        <end position="172"/>
    </location>
</feature>
<sequence length="222" mass="23707">MAAAVPTGKAINPLLAKYLAELALNPLRTKAVTTGILSFIQEVLGSNLAGVPPKRPGKNASFISHLLAQFHVDARAFKMALYGFLVSAPLGHVLVTALQRAFAGKTSTGAKVAQILASNLLVAPIQTVAFLSSMAVINGLRTTDEIINAVKAGFFSVIRITWVVSPTSMIVAQNFLPVELWVPFFNAVQFTLGTYMNTKVKKAKLAAARKQQKAKDDSEKSA</sequence>
<evidence type="ECO:0000256" key="6">
    <source>
        <dbReference type="RuleBase" id="RU363053"/>
    </source>
</evidence>
<dbReference type="EMBL" id="ML178815">
    <property type="protein sequence ID" value="TFL06794.1"/>
    <property type="molecule type" value="Genomic_DNA"/>
</dbReference>
<organism evidence="7 8">
    <name type="scientific">Pterulicium gracile</name>
    <dbReference type="NCBI Taxonomy" id="1884261"/>
    <lineage>
        <taxon>Eukaryota</taxon>
        <taxon>Fungi</taxon>
        <taxon>Dikarya</taxon>
        <taxon>Basidiomycota</taxon>
        <taxon>Agaricomycotina</taxon>
        <taxon>Agaricomycetes</taxon>
        <taxon>Agaricomycetidae</taxon>
        <taxon>Agaricales</taxon>
        <taxon>Pleurotineae</taxon>
        <taxon>Pterulaceae</taxon>
        <taxon>Pterulicium</taxon>
    </lineage>
</organism>
<dbReference type="PANTHER" id="PTHR11266:SF93">
    <property type="entry name" value="INTEGRAL MEMBRANE PROTEIN 25D9-6"/>
    <property type="match status" value="1"/>
</dbReference>
<protein>
    <recommendedName>
        <fullName evidence="9">Integral membrane protein</fullName>
    </recommendedName>
</protein>
<proteinExistence type="inferred from homology"/>
<evidence type="ECO:0000256" key="3">
    <source>
        <dbReference type="ARBA" id="ARBA00022692"/>
    </source>
</evidence>
<dbReference type="InterPro" id="IPR007248">
    <property type="entry name" value="Mpv17_PMP22"/>
</dbReference>
<dbReference type="GO" id="GO:0005778">
    <property type="term" value="C:peroxisomal membrane"/>
    <property type="evidence" value="ECO:0007669"/>
    <property type="project" value="TreeGrafter"/>
</dbReference>
<evidence type="ECO:0000256" key="4">
    <source>
        <dbReference type="ARBA" id="ARBA00022989"/>
    </source>
</evidence>
<evidence type="ECO:0000313" key="8">
    <source>
        <dbReference type="Proteomes" id="UP000305067"/>
    </source>
</evidence>
<feature type="transmembrane region" description="Helical" evidence="6">
    <location>
        <begin position="79"/>
        <end position="103"/>
    </location>
</feature>
<name>A0A5C3R6G8_9AGAR</name>
<dbReference type="PANTHER" id="PTHR11266">
    <property type="entry name" value="PEROXISOMAL MEMBRANE PROTEIN 2, PXMP2 MPV17"/>
    <property type="match status" value="1"/>
</dbReference>
<evidence type="ECO:0008006" key="9">
    <source>
        <dbReference type="Google" id="ProtNLM"/>
    </source>
</evidence>
<reference evidence="7 8" key="1">
    <citation type="journal article" date="2019" name="Nat. Ecol. Evol.">
        <title>Megaphylogeny resolves global patterns of mushroom evolution.</title>
        <authorList>
            <person name="Varga T."/>
            <person name="Krizsan K."/>
            <person name="Foldi C."/>
            <person name="Dima B."/>
            <person name="Sanchez-Garcia M."/>
            <person name="Sanchez-Ramirez S."/>
            <person name="Szollosi G.J."/>
            <person name="Szarkandi J.G."/>
            <person name="Papp V."/>
            <person name="Albert L."/>
            <person name="Andreopoulos W."/>
            <person name="Angelini C."/>
            <person name="Antonin V."/>
            <person name="Barry K.W."/>
            <person name="Bougher N.L."/>
            <person name="Buchanan P."/>
            <person name="Buyck B."/>
            <person name="Bense V."/>
            <person name="Catcheside P."/>
            <person name="Chovatia M."/>
            <person name="Cooper J."/>
            <person name="Damon W."/>
            <person name="Desjardin D."/>
            <person name="Finy P."/>
            <person name="Geml J."/>
            <person name="Haridas S."/>
            <person name="Hughes K."/>
            <person name="Justo A."/>
            <person name="Karasinski D."/>
            <person name="Kautmanova I."/>
            <person name="Kiss B."/>
            <person name="Kocsube S."/>
            <person name="Kotiranta H."/>
            <person name="LaButti K.M."/>
            <person name="Lechner B.E."/>
            <person name="Liimatainen K."/>
            <person name="Lipzen A."/>
            <person name="Lukacs Z."/>
            <person name="Mihaltcheva S."/>
            <person name="Morgado L.N."/>
            <person name="Niskanen T."/>
            <person name="Noordeloos M.E."/>
            <person name="Ohm R.A."/>
            <person name="Ortiz-Santana B."/>
            <person name="Ovrebo C."/>
            <person name="Racz N."/>
            <person name="Riley R."/>
            <person name="Savchenko A."/>
            <person name="Shiryaev A."/>
            <person name="Soop K."/>
            <person name="Spirin V."/>
            <person name="Szebenyi C."/>
            <person name="Tomsovsky M."/>
            <person name="Tulloss R.E."/>
            <person name="Uehling J."/>
            <person name="Grigoriev I.V."/>
            <person name="Vagvolgyi C."/>
            <person name="Papp T."/>
            <person name="Martin F.M."/>
            <person name="Miettinen O."/>
            <person name="Hibbett D.S."/>
            <person name="Nagy L.G."/>
        </authorList>
    </citation>
    <scope>NUCLEOTIDE SEQUENCE [LARGE SCALE GENOMIC DNA]</scope>
    <source>
        <strain evidence="7 8">CBS 309.79</strain>
    </source>
</reference>
<dbReference type="AlphaFoldDB" id="A0A5C3R6G8"/>
<feature type="transmembrane region" description="Helical" evidence="6">
    <location>
        <begin position="115"/>
        <end position="140"/>
    </location>
</feature>
<comment type="similarity">
    <text evidence="2 6">Belongs to the peroxisomal membrane protein PXMP2/4 family.</text>
</comment>
<keyword evidence="3 6" id="KW-0812">Transmembrane</keyword>
<dbReference type="Proteomes" id="UP000305067">
    <property type="component" value="Unassembled WGS sequence"/>
</dbReference>
<keyword evidence="5 6" id="KW-0472">Membrane</keyword>
<keyword evidence="8" id="KW-1185">Reference proteome</keyword>
<gene>
    <name evidence="7" type="ORF">BDV98DRAFT_541270</name>
</gene>
<dbReference type="STRING" id="1884261.A0A5C3R6G8"/>
<dbReference type="OrthoDB" id="860at2759"/>
<evidence type="ECO:0000256" key="5">
    <source>
        <dbReference type="ARBA" id="ARBA00023136"/>
    </source>
</evidence>
<evidence type="ECO:0000256" key="2">
    <source>
        <dbReference type="ARBA" id="ARBA00006824"/>
    </source>
</evidence>
<evidence type="ECO:0000313" key="7">
    <source>
        <dbReference type="EMBL" id="TFL06794.1"/>
    </source>
</evidence>
<accession>A0A5C3R6G8</accession>
<dbReference type="Pfam" id="PF04117">
    <property type="entry name" value="Mpv17_PMP22"/>
    <property type="match status" value="1"/>
</dbReference>
<keyword evidence="4 6" id="KW-1133">Transmembrane helix</keyword>
<comment type="subcellular location">
    <subcellularLocation>
        <location evidence="1">Membrane</location>
        <topology evidence="1">Multi-pass membrane protein</topology>
    </subcellularLocation>
</comment>
<evidence type="ECO:0000256" key="1">
    <source>
        <dbReference type="ARBA" id="ARBA00004141"/>
    </source>
</evidence>